<dbReference type="GeneID" id="90643690"/>
<sequence>MGMMFTAREMECSKEELESAERDLETLKRRRKEKDELFERGGAALLLGGALGNLRMNGRNGMLKKLNLDVVVYREDAEKRLSPEQGGSWKLIWKEAARTLETTLYALGESRLPLEELDVFSEVPRCAVARDDVSRAVPGHDGGEEEIVEGLGASFENLKAFSISISHRNIVEREEDIGREWKMELIP</sequence>
<proteinExistence type="predicted"/>
<keyword evidence="1" id="KW-0175">Coiled coil</keyword>
<evidence type="ECO:0000256" key="1">
    <source>
        <dbReference type="SAM" id="Coils"/>
    </source>
</evidence>
<dbReference type="Proteomes" id="UP001302367">
    <property type="component" value="Chromosome 1"/>
</dbReference>
<keyword evidence="3" id="KW-1185">Reference proteome</keyword>
<accession>A0ABZ0N8C6</accession>
<dbReference type="RefSeq" id="XP_065458084.1">
    <property type="nucleotide sequence ID" value="XM_065602012.1"/>
</dbReference>
<organism evidence="2 3">
    <name type="scientific">Cercospora beticola</name>
    <name type="common">Sugarbeet leaf spot fungus</name>
    <dbReference type="NCBI Taxonomy" id="122368"/>
    <lineage>
        <taxon>Eukaryota</taxon>
        <taxon>Fungi</taxon>
        <taxon>Dikarya</taxon>
        <taxon>Ascomycota</taxon>
        <taxon>Pezizomycotina</taxon>
        <taxon>Dothideomycetes</taxon>
        <taxon>Dothideomycetidae</taxon>
        <taxon>Mycosphaerellales</taxon>
        <taxon>Mycosphaerellaceae</taxon>
        <taxon>Cercospora</taxon>
    </lineage>
</organism>
<evidence type="ECO:0000313" key="2">
    <source>
        <dbReference type="EMBL" id="WPA95780.1"/>
    </source>
</evidence>
<evidence type="ECO:0000313" key="3">
    <source>
        <dbReference type="Proteomes" id="UP001302367"/>
    </source>
</evidence>
<protein>
    <submittedName>
        <fullName evidence="2">Uncharacterized protein</fullName>
    </submittedName>
</protein>
<name>A0ABZ0N8C6_CERBT</name>
<reference evidence="2 3" key="1">
    <citation type="submission" date="2023-09" db="EMBL/GenBank/DDBJ databases">
        <title>Complete-Gapless Cercospora beticola genome.</title>
        <authorList>
            <person name="Wyatt N.A."/>
            <person name="Spanner R.E."/>
            <person name="Bolton M.D."/>
        </authorList>
    </citation>
    <scope>NUCLEOTIDE SEQUENCE [LARGE SCALE GENOMIC DNA]</scope>
    <source>
        <strain evidence="2">Cb09-40</strain>
    </source>
</reference>
<feature type="coiled-coil region" evidence="1">
    <location>
        <begin position="3"/>
        <end position="37"/>
    </location>
</feature>
<dbReference type="EMBL" id="CP134184">
    <property type="protein sequence ID" value="WPA95780.1"/>
    <property type="molecule type" value="Genomic_DNA"/>
</dbReference>
<gene>
    <name evidence="2" type="ORF">RHO25_000383</name>
</gene>